<dbReference type="Pfam" id="PF08240">
    <property type="entry name" value="ADH_N"/>
    <property type="match status" value="1"/>
</dbReference>
<evidence type="ECO:0000313" key="5">
    <source>
        <dbReference type="Proteomes" id="UP001054857"/>
    </source>
</evidence>
<dbReference type="CDD" id="cd05282">
    <property type="entry name" value="ETR_like"/>
    <property type="match status" value="1"/>
</dbReference>
<comment type="caution">
    <text evidence="4">The sequence shown here is derived from an EMBL/GenBank/DDBJ whole genome shotgun (WGS) entry which is preliminary data.</text>
</comment>
<evidence type="ECO:0000313" key="4">
    <source>
        <dbReference type="EMBL" id="GFR51560.1"/>
    </source>
</evidence>
<keyword evidence="1" id="KW-0521">NADP</keyword>
<name>A0AAD3HT23_9CHLO</name>
<sequence>MEIPATQTAVQVTAFGFDNFKVAQTPVPSPGNGEVLVRISVRPLNPSDVFCVLGVYPGYKPKGFPAVLGLEGTGQVAKLGPGCSGRLAEGQRVVAVNWRQAAEGNGTWQQFLVAREEDLVPVPDDLSDEAACQALINPVPVIGMFQDLAAPQGEYVIITAAGSALGRMALRYARHIGVKTIATCRRAEQVSELKEAGADEVFVLTSDADSEAMAARVSELTGGKGAWGAMDSVAGRSPLLVAPSVRQGGSIIVYGAMSEPGVEWHVGQALFRMVALKGFWLVPWLDAQPIEAQREMISKVLQLMKEGVLPPAKVDVRPLEEVAAALRDQGQVGRTDKIVLRG</sequence>
<gene>
    <name evidence="4" type="ORF">Agub_g13980</name>
</gene>
<dbReference type="Proteomes" id="UP001054857">
    <property type="component" value="Unassembled WGS sequence"/>
</dbReference>
<evidence type="ECO:0000256" key="1">
    <source>
        <dbReference type="ARBA" id="ARBA00022857"/>
    </source>
</evidence>
<dbReference type="PANTHER" id="PTHR48106">
    <property type="entry name" value="QUINONE OXIDOREDUCTASE PIG3-RELATED"/>
    <property type="match status" value="1"/>
</dbReference>
<dbReference type="AlphaFoldDB" id="A0AAD3HT23"/>
<organism evidence="4 5">
    <name type="scientific">Astrephomene gubernaculifera</name>
    <dbReference type="NCBI Taxonomy" id="47775"/>
    <lineage>
        <taxon>Eukaryota</taxon>
        <taxon>Viridiplantae</taxon>
        <taxon>Chlorophyta</taxon>
        <taxon>core chlorophytes</taxon>
        <taxon>Chlorophyceae</taxon>
        <taxon>CS clade</taxon>
        <taxon>Chlamydomonadales</taxon>
        <taxon>Astrephomenaceae</taxon>
        <taxon>Astrephomene</taxon>
    </lineage>
</organism>
<dbReference type="InterPro" id="IPR020843">
    <property type="entry name" value="ER"/>
</dbReference>
<accession>A0AAD3HT23</accession>
<dbReference type="Pfam" id="PF00107">
    <property type="entry name" value="ADH_zinc_N"/>
    <property type="match status" value="1"/>
</dbReference>
<dbReference type="SMART" id="SM00829">
    <property type="entry name" value="PKS_ER"/>
    <property type="match status" value="1"/>
</dbReference>
<feature type="domain" description="Enoyl reductase (ER)" evidence="3">
    <location>
        <begin position="16"/>
        <end position="340"/>
    </location>
</feature>
<dbReference type="GO" id="GO:0016651">
    <property type="term" value="F:oxidoreductase activity, acting on NAD(P)H"/>
    <property type="evidence" value="ECO:0007669"/>
    <property type="project" value="TreeGrafter"/>
</dbReference>
<dbReference type="SUPFAM" id="SSF50129">
    <property type="entry name" value="GroES-like"/>
    <property type="match status" value="1"/>
</dbReference>
<dbReference type="Gene3D" id="3.90.180.10">
    <property type="entry name" value="Medium-chain alcohol dehydrogenases, catalytic domain"/>
    <property type="match status" value="1"/>
</dbReference>
<proteinExistence type="predicted"/>
<dbReference type="InterPro" id="IPR013154">
    <property type="entry name" value="ADH-like_N"/>
</dbReference>
<protein>
    <recommendedName>
        <fullName evidence="3">Enoyl reductase (ER) domain-containing protein</fullName>
    </recommendedName>
</protein>
<keyword evidence="2" id="KW-0560">Oxidoreductase</keyword>
<dbReference type="InterPro" id="IPR013149">
    <property type="entry name" value="ADH-like_C"/>
</dbReference>
<dbReference type="GO" id="GO:0070402">
    <property type="term" value="F:NADPH binding"/>
    <property type="evidence" value="ECO:0007669"/>
    <property type="project" value="TreeGrafter"/>
</dbReference>
<evidence type="ECO:0000256" key="2">
    <source>
        <dbReference type="ARBA" id="ARBA00023002"/>
    </source>
</evidence>
<dbReference type="Gene3D" id="3.40.50.720">
    <property type="entry name" value="NAD(P)-binding Rossmann-like Domain"/>
    <property type="match status" value="1"/>
</dbReference>
<dbReference type="InterPro" id="IPR011032">
    <property type="entry name" value="GroES-like_sf"/>
</dbReference>
<dbReference type="EMBL" id="BMAR01000051">
    <property type="protein sequence ID" value="GFR51560.1"/>
    <property type="molecule type" value="Genomic_DNA"/>
</dbReference>
<dbReference type="PANTHER" id="PTHR48106:SF2">
    <property type="entry name" value="ZN2+-BINDING DEHYDROGENASE"/>
    <property type="match status" value="1"/>
</dbReference>
<dbReference type="SUPFAM" id="SSF51735">
    <property type="entry name" value="NAD(P)-binding Rossmann-fold domains"/>
    <property type="match status" value="1"/>
</dbReference>
<dbReference type="InterPro" id="IPR036291">
    <property type="entry name" value="NAD(P)-bd_dom_sf"/>
</dbReference>
<reference evidence="4 5" key="1">
    <citation type="journal article" date="2021" name="Sci. Rep.">
        <title>Genome sequencing of the multicellular alga Astrephomene provides insights into convergent evolution of germ-soma differentiation.</title>
        <authorList>
            <person name="Yamashita S."/>
            <person name="Yamamoto K."/>
            <person name="Matsuzaki R."/>
            <person name="Suzuki S."/>
            <person name="Yamaguchi H."/>
            <person name="Hirooka S."/>
            <person name="Minakuchi Y."/>
            <person name="Miyagishima S."/>
            <person name="Kawachi M."/>
            <person name="Toyoda A."/>
            <person name="Nozaki H."/>
        </authorList>
    </citation>
    <scope>NUCLEOTIDE SEQUENCE [LARGE SCALE GENOMIC DNA]</scope>
    <source>
        <strain evidence="4 5">NIES-4017</strain>
    </source>
</reference>
<keyword evidence="5" id="KW-1185">Reference proteome</keyword>
<evidence type="ECO:0000259" key="3">
    <source>
        <dbReference type="SMART" id="SM00829"/>
    </source>
</evidence>